<dbReference type="CDD" id="cd00609">
    <property type="entry name" value="AAT_like"/>
    <property type="match status" value="1"/>
</dbReference>
<dbReference type="Gene3D" id="3.40.640.10">
    <property type="entry name" value="Type I PLP-dependent aspartate aminotransferase-like (Major domain)"/>
    <property type="match status" value="1"/>
</dbReference>
<dbReference type="GO" id="GO:0008483">
    <property type="term" value="F:transaminase activity"/>
    <property type="evidence" value="ECO:0007669"/>
    <property type="project" value="UniProtKB-KW"/>
</dbReference>
<name>A0A0C1VE32_9CYAN</name>
<keyword evidence="6" id="KW-0238">DNA-binding</keyword>
<keyword evidence="7" id="KW-0804">Transcription</keyword>
<evidence type="ECO:0000256" key="1">
    <source>
        <dbReference type="ARBA" id="ARBA00005384"/>
    </source>
</evidence>
<dbReference type="InterPro" id="IPR015421">
    <property type="entry name" value="PyrdxlP-dep_Trfase_major"/>
</dbReference>
<dbReference type="FunFam" id="3.40.640.10:FF:000023">
    <property type="entry name" value="Transcriptional regulator, GntR family"/>
    <property type="match status" value="1"/>
</dbReference>
<dbReference type="GO" id="GO:0003700">
    <property type="term" value="F:DNA-binding transcription factor activity"/>
    <property type="evidence" value="ECO:0007669"/>
    <property type="project" value="InterPro"/>
</dbReference>
<sequence length="491" mass="54158">MKLSPITLEADQVLYEQVAERLQTLIMEGTLKAGDRLPSVRKLRQQLSVSMSTVLEAYRLLEDRGLVTVRPQSGYYVKSTALNVLQEPAITIPTTDEAREIDTPLSLRLMLAAQNPEIVQLGTALPALSLMPLSQLNRLTGKILRDRPEYAHAYASPLGDEGLRTEIAKRMLNTGCAVAPDDLLITNGASEALYFSLQAVTQPGDTVAVQSPTYHTVLESLKKLNLKALTLPTHPRDGISLAHLEAALQTQSIKVLLLVSNFSNPLGSCMDDDKKKQLMTLLNRYDVPLIEDDVYGELYFTGDRPKAIKAFDTEHRVLYCSSLSKVLSPGLRIGWCAAGRYQAAVTGHKSVTNLSTAIAPQLTAAAFLANGGFDRHLRQLRRAYYEQMTRMQQAIADYFPAESRVTRPNGGHVLWVEMPAGFDAFAFYKAALAENISVVPGFMFSASGHDYCNCFRLNTAVPWSDSLDQAMQTLGQLAKKQLAQQWLSDLP</sequence>
<evidence type="ECO:0000256" key="4">
    <source>
        <dbReference type="ARBA" id="ARBA00022898"/>
    </source>
</evidence>
<reference evidence="8" key="2">
    <citation type="journal article" date="2015" name="Genome Announc.">
        <title>Draft Genome Sequence of Filamentous Marine Cyanobacterium Lyngbya confervoides Strain BDU141951.</title>
        <authorList>
            <person name="Chandrababunaidu M.M."/>
            <person name="Sen D."/>
            <person name="Tripathy S."/>
        </authorList>
    </citation>
    <scope>NUCLEOTIDE SEQUENCE</scope>
    <source>
        <strain evidence="8">BDU141951</strain>
    </source>
</reference>
<dbReference type="Pfam" id="PF00392">
    <property type="entry name" value="GntR"/>
    <property type="match status" value="1"/>
</dbReference>
<evidence type="ECO:0000256" key="6">
    <source>
        <dbReference type="ARBA" id="ARBA00023125"/>
    </source>
</evidence>
<protein>
    <submittedName>
        <fullName evidence="8">PLP-dependent aminotransferase family protein</fullName>
    </submittedName>
</protein>
<dbReference type="PANTHER" id="PTHR46577:SF2">
    <property type="entry name" value="TRANSCRIPTIONAL REGULATORY PROTEIN"/>
    <property type="match status" value="1"/>
</dbReference>
<dbReference type="PANTHER" id="PTHR46577">
    <property type="entry name" value="HTH-TYPE TRANSCRIPTIONAL REGULATORY PROTEIN GABR"/>
    <property type="match status" value="1"/>
</dbReference>
<keyword evidence="5" id="KW-0805">Transcription regulation</keyword>
<gene>
    <name evidence="8" type="ORF">QQ91_001825</name>
</gene>
<dbReference type="PROSITE" id="PS50949">
    <property type="entry name" value="HTH_GNTR"/>
    <property type="match status" value="1"/>
</dbReference>
<dbReference type="InterPro" id="IPR004839">
    <property type="entry name" value="Aminotransferase_I/II_large"/>
</dbReference>
<dbReference type="InterPro" id="IPR015424">
    <property type="entry name" value="PyrdxlP-dep_Trfase"/>
</dbReference>
<dbReference type="Gene3D" id="3.90.1150.10">
    <property type="entry name" value="Aspartate Aminotransferase, domain 1"/>
    <property type="match status" value="1"/>
</dbReference>
<comment type="similarity">
    <text evidence="1">In the C-terminal section; belongs to the class-I pyridoxal-phosphate-dependent aminotransferase family.</text>
</comment>
<reference evidence="8" key="1">
    <citation type="submission" date="2014-11" db="EMBL/GenBank/DDBJ databases">
        <authorList>
            <person name="Malar M.C."/>
            <person name="Sen D."/>
            <person name="Tripathy S."/>
        </authorList>
    </citation>
    <scope>NUCLEOTIDE SEQUENCE</scope>
    <source>
        <strain evidence="8">BDU141951</strain>
    </source>
</reference>
<dbReference type="InterPro" id="IPR015422">
    <property type="entry name" value="PyrdxlP-dep_Trfase_small"/>
</dbReference>
<dbReference type="GO" id="GO:0003677">
    <property type="term" value="F:DNA binding"/>
    <property type="evidence" value="ECO:0007669"/>
    <property type="project" value="UniProtKB-KW"/>
</dbReference>
<keyword evidence="4" id="KW-0663">Pyridoxal phosphate</keyword>
<keyword evidence="3" id="KW-0808">Transferase</keyword>
<dbReference type="InterPro" id="IPR000524">
    <property type="entry name" value="Tscrpt_reg_HTH_GntR"/>
</dbReference>
<keyword evidence="2 8" id="KW-0032">Aminotransferase</keyword>
<dbReference type="InterPro" id="IPR036388">
    <property type="entry name" value="WH-like_DNA-bd_sf"/>
</dbReference>
<dbReference type="InterPro" id="IPR036390">
    <property type="entry name" value="WH_DNA-bd_sf"/>
</dbReference>
<comment type="caution">
    <text evidence="8">The sequence shown here is derived from an EMBL/GenBank/DDBJ whole genome shotgun (WGS) entry which is preliminary data.</text>
</comment>
<dbReference type="SMART" id="SM00345">
    <property type="entry name" value="HTH_GNTR"/>
    <property type="match status" value="1"/>
</dbReference>
<evidence type="ECO:0000256" key="5">
    <source>
        <dbReference type="ARBA" id="ARBA00023015"/>
    </source>
</evidence>
<dbReference type="EMBL" id="JTHE02000002">
    <property type="protein sequence ID" value="NEV65850.1"/>
    <property type="molecule type" value="Genomic_DNA"/>
</dbReference>
<dbReference type="InterPro" id="IPR051446">
    <property type="entry name" value="HTH_trans_reg/aminotransferase"/>
</dbReference>
<organism evidence="8">
    <name type="scientific">Lyngbya confervoides BDU141951</name>
    <dbReference type="NCBI Taxonomy" id="1574623"/>
    <lineage>
        <taxon>Bacteria</taxon>
        <taxon>Bacillati</taxon>
        <taxon>Cyanobacteriota</taxon>
        <taxon>Cyanophyceae</taxon>
        <taxon>Oscillatoriophycideae</taxon>
        <taxon>Oscillatoriales</taxon>
        <taxon>Microcoleaceae</taxon>
        <taxon>Lyngbya</taxon>
    </lineage>
</organism>
<dbReference type="SUPFAM" id="SSF53383">
    <property type="entry name" value="PLP-dependent transferases"/>
    <property type="match status" value="1"/>
</dbReference>
<evidence type="ECO:0000256" key="2">
    <source>
        <dbReference type="ARBA" id="ARBA00022576"/>
    </source>
</evidence>
<evidence type="ECO:0000256" key="7">
    <source>
        <dbReference type="ARBA" id="ARBA00023163"/>
    </source>
</evidence>
<dbReference type="SUPFAM" id="SSF46785">
    <property type="entry name" value="Winged helix' DNA-binding domain"/>
    <property type="match status" value="1"/>
</dbReference>
<dbReference type="GO" id="GO:0030170">
    <property type="term" value="F:pyridoxal phosphate binding"/>
    <property type="evidence" value="ECO:0007669"/>
    <property type="project" value="InterPro"/>
</dbReference>
<proteinExistence type="inferred from homology"/>
<evidence type="ECO:0000313" key="8">
    <source>
        <dbReference type="EMBL" id="NEV65850.1"/>
    </source>
</evidence>
<reference evidence="8" key="3">
    <citation type="submission" date="2020-02" db="EMBL/GenBank/DDBJ databases">
        <authorList>
            <person name="Sarangi A.N."/>
            <person name="Ghosh S."/>
            <person name="Mukherjee M."/>
            <person name="Tripathy S."/>
        </authorList>
    </citation>
    <scope>NUCLEOTIDE SEQUENCE</scope>
    <source>
        <strain evidence="8">BDU141951</strain>
    </source>
</reference>
<dbReference type="AlphaFoldDB" id="A0A0C1VE32"/>
<dbReference type="CDD" id="cd07377">
    <property type="entry name" value="WHTH_GntR"/>
    <property type="match status" value="1"/>
</dbReference>
<dbReference type="Pfam" id="PF00155">
    <property type="entry name" value="Aminotran_1_2"/>
    <property type="match status" value="1"/>
</dbReference>
<accession>A0A0C1VE32</accession>
<dbReference type="Gene3D" id="1.10.10.10">
    <property type="entry name" value="Winged helix-like DNA-binding domain superfamily/Winged helix DNA-binding domain"/>
    <property type="match status" value="1"/>
</dbReference>
<evidence type="ECO:0000256" key="3">
    <source>
        <dbReference type="ARBA" id="ARBA00022679"/>
    </source>
</evidence>